<evidence type="ECO:0000313" key="3">
    <source>
        <dbReference type="Proteomes" id="UP000637788"/>
    </source>
</evidence>
<dbReference type="RefSeq" id="WP_189327085.1">
    <property type="nucleotide sequence ID" value="NZ_BMPQ01000041.1"/>
</dbReference>
<accession>A0A917RKW1</accession>
<proteinExistence type="predicted"/>
<protein>
    <recommendedName>
        <fullName evidence="4">Copper chaperone PCu(A)C</fullName>
    </recommendedName>
</protein>
<dbReference type="AlphaFoldDB" id="A0A917RKW1"/>
<evidence type="ECO:0008006" key="4">
    <source>
        <dbReference type="Google" id="ProtNLM"/>
    </source>
</evidence>
<evidence type="ECO:0000256" key="1">
    <source>
        <dbReference type="SAM" id="SignalP"/>
    </source>
</evidence>
<reference evidence="2" key="1">
    <citation type="journal article" date="2014" name="Int. J. Syst. Evol. Microbiol.">
        <title>Complete genome sequence of Corynebacterium casei LMG S-19264T (=DSM 44701T), isolated from a smear-ripened cheese.</title>
        <authorList>
            <consortium name="US DOE Joint Genome Institute (JGI-PGF)"/>
            <person name="Walter F."/>
            <person name="Albersmeier A."/>
            <person name="Kalinowski J."/>
            <person name="Ruckert C."/>
        </authorList>
    </citation>
    <scope>NUCLEOTIDE SEQUENCE</scope>
    <source>
        <strain evidence="2">JCM 3035</strain>
    </source>
</reference>
<dbReference type="InterPro" id="IPR007410">
    <property type="entry name" value="LpqE-like"/>
</dbReference>
<dbReference type="Pfam" id="PF04314">
    <property type="entry name" value="PCuAC"/>
    <property type="match status" value="1"/>
</dbReference>
<dbReference type="InterPro" id="IPR058248">
    <property type="entry name" value="Lxx211020-like"/>
</dbReference>
<gene>
    <name evidence="2" type="ORF">GCM10010094_85100</name>
</gene>
<dbReference type="InterPro" id="IPR036182">
    <property type="entry name" value="PCuAC_sf"/>
</dbReference>
<dbReference type="SUPFAM" id="SSF110087">
    <property type="entry name" value="DR1885-like metal-binding protein"/>
    <property type="match status" value="1"/>
</dbReference>
<sequence>MAALFTLRGRCTLAAVALALTVTASGCGGDDDFSLADWDAPGQNARIGDIMIRYAHVAEPRGEPWQPGDDVPAYVWLYNKADEADKLVGASTPNAASVDIVDSDGKPLPDRVDLPANQLVELEPGKTHLMLRDVRQIIRSGDFMKFTTRFKNAGSITFNIQSQIPAYDESPSPTG</sequence>
<keyword evidence="1" id="KW-0732">Signal</keyword>
<keyword evidence="3" id="KW-1185">Reference proteome</keyword>
<dbReference type="PANTHER" id="PTHR36302">
    <property type="entry name" value="BLR7088 PROTEIN"/>
    <property type="match status" value="1"/>
</dbReference>
<dbReference type="Gene3D" id="2.60.40.1890">
    <property type="entry name" value="PCu(A)C copper chaperone"/>
    <property type="match status" value="1"/>
</dbReference>
<dbReference type="PANTHER" id="PTHR36302:SF1">
    <property type="entry name" value="COPPER CHAPERONE PCU(A)C"/>
    <property type="match status" value="1"/>
</dbReference>
<dbReference type="Proteomes" id="UP000637788">
    <property type="component" value="Unassembled WGS sequence"/>
</dbReference>
<reference evidence="2" key="2">
    <citation type="submission" date="2020-09" db="EMBL/GenBank/DDBJ databases">
        <authorList>
            <person name="Sun Q."/>
            <person name="Ohkuma M."/>
        </authorList>
    </citation>
    <scope>NUCLEOTIDE SEQUENCE</scope>
    <source>
        <strain evidence="2">JCM 3035</strain>
    </source>
</reference>
<dbReference type="EMBL" id="BMPQ01000041">
    <property type="protein sequence ID" value="GGL11208.1"/>
    <property type="molecule type" value="Genomic_DNA"/>
</dbReference>
<organism evidence="2 3">
    <name type="scientific">Streptomyces flaveus</name>
    <dbReference type="NCBI Taxonomy" id="66370"/>
    <lineage>
        <taxon>Bacteria</taxon>
        <taxon>Bacillati</taxon>
        <taxon>Actinomycetota</taxon>
        <taxon>Actinomycetes</taxon>
        <taxon>Kitasatosporales</taxon>
        <taxon>Streptomycetaceae</taxon>
        <taxon>Streptomyces</taxon>
        <taxon>Streptomyces aurantiacus group</taxon>
    </lineage>
</organism>
<comment type="caution">
    <text evidence="2">The sequence shown here is derived from an EMBL/GenBank/DDBJ whole genome shotgun (WGS) entry which is preliminary data.</text>
</comment>
<evidence type="ECO:0000313" key="2">
    <source>
        <dbReference type="EMBL" id="GGL11208.1"/>
    </source>
</evidence>
<name>A0A917RKW1_9ACTN</name>
<feature type="signal peptide" evidence="1">
    <location>
        <begin position="1"/>
        <end position="24"/>
    </location>
</feature>
<feature type="chain" id="PRO_5038079619" description="Copper chaperone PCu(A)C" evidence="1">
    <location>
        <begin position="25"/>
        <end position="175"/>
    </location>
</feature>